<evidence type="ECO:0000313" key="1">
    <source>
        <dbReference type="EMBL" id="AKA62056.1"/>
    </source>
</evidence>
<dbReference type="GeneID" id="26622738"/>
<sequence length="41" mass="4794">MLEETIWSNALVSFNLDKNSNFRKSDVEKLKNIALELQKII</sequence>
<dbReference type="EMBL" id="KP890823">
    <property type="protein sequence ID" value="AKA62056.1"/>
    <property type="molecule type" value="Genomic_DNA"/>
</dbReference>
<protein>
    <submittedName>
        <fullName evidence="1">Uncharacterized protein</fullName>
    </submittedName>
</protein>
<organism evidence="1 2">
    <name type="scientific">Proteus phage vB_PmiM_Pm5461</name>
    <dbReference type="NCBI Taxonomy" id="1636250"/>
    <lineage>
        <taxon>Viruses</taxon>
        <taxon>Duplodnaviria</taxon>
        <taxon>Heunggongvirae</taxon>
        <taxon>Uroviricota</taxon>
        <taxon>Caudoviricetes</taxon>
        <taxon>Pantevenvirales</taxon>
        <taxon>Straboviridae</taxon>
        <taxon>Bragavirus</taxon>
        <taxon>Bragavirus pm5461</taxon>
    </lineage>
</organism>
<dbReference type="KEGG" id="vg:26622738"/>
<dbReference type="Proteomes" id="UP000202749">
    <property type="component" value="Segment"/>
</dbReference>
<keyword evidence="2" id="KW-1185">Reference proteome</keyword>
<accession>A0A0G2SSL6</accession>
<dbReference type="RefSeq" id="YP_009195612.1">
    <property type="nucleotide sequence ID" value="NC_028762.1"/>
</dbReference>
<name>A0A0G2SSL6_9CAUD</name>
<gene>
    <name evidence="1" type="ORF">Pm5461_190</name>
</gene>
<proteinExistence type="predicted"/>
<reference evidence="1 2" key="1">
    <citation type="submission" date="2015-03" db="EMBL/GenBank/DDBJ databases">
        <authorList>
            <person name="Melo L.D.R."/>
            <person name="Veiga P."/>
            <person name="Cerca N."/>
            <person name="Kropinski A.M."/>
            <person name="Azeredo J."/>
            <person name="Almeida C."/>
            <person name="Sillankorva S."/>
        </authorList>
    </citation>
    <scope>NUCLEOTIDE SEQUENCE [LARGE SCALE GENOMIC DNA]</scope>
</reference>
<evidence type="ECO:0000313" key="2">
    <source>
        <dbReference type="Proteomes" id="UP000202749"/>
    </source>
</evidence>